<keyword evidence="3" id="KW-0547">Nucleotide-binding</keyword>
<dbReference type="PANTHER" id="PTHR47959">
    <property type="entry name" value="ATP-DEPENDENT RNA HELICASE RHLE-RELATED"/>
    <property type="match status" value="1"/>
</dbReference>
<dbReference type="SUPFAM" id="SSF52540">
    <property type="entry name" value="P-loop containing nucleoside triphosphate hydrolases"/>
    <property type="match status" value="1"/>
</dbReference>
<keyword evidence="13" id="KW-1185">Reference proteome</keyword>
<dbReference type="CDD" id="cd12937">
    <property type="entry name" value="GUCT_RH7_like"/>
    <property type="match status" value="1"/>
</dbReference>
<dbReference type="InterPro" id="IPR014001">
    <property type="entry name" value="Helicase_ATP-bd"/>
</dbReference>
<keyword evidence="5" id="KW-0347">Helicase</keyword>
<dbReference type="CDD" id="cd18787">
    <property type="entry name" value="SF2_C_DEAD"/>
    <property type="match status" value="1"/>
</dbReference>
<dbReference type="Gene3D" id="3.40.50.300">
    <property type="entry name" value="P-loop containing nucleotide triphosphate hydrolases"/>
    <property type="match status" value="2"/>
</dbReference>
<dbReference type="GO" id="GO:0003724">
    <property type="term" value="F:RNA helicase activity"/>
    <property type="evidence" value="ECO:0007669"/>
    <property type="project" value="UniProtKB-EC"/>
</dbReference>
<dbReference type="Gene3D" id="3.30.70.2280">
    <property type="match status" value="1"/>
</dbReference>
<feature type="compositionally biased region" description="Basic and acidic residues" evidence="9">
    <location>
        <begin position="20"/>
        <end position="30"/>
    </location>
</feature>
<dbReference type="EMBL" id="KZ993154">
    <property type="protein sequence ID" value="RKP05367.1"/>
    <property type="molecule type" value="Genomic_DNA"/>
</dbReference>
<dbReference type="GO" id="GO:0016787">
    <property type="term" value="F:hydrolase activity"/>
    <property type="evidence" value="ECO:0007669"/>
    <property type="project" value="UniProtKB-KW"/>
</dbReference>
<dbReference type="InterPro" id="IPR027417">
    <property type="entry name" value="P-loop_NTPase"/>
</dbReference>
<organism evidence="12 13">
    <name type="scientific">Thamnocephalis sphaerospora</name>
    <dbReference type="NCBI Taxonomy" id="78915"/>
    <lineage>
        <taxon>Eukaryota</taxon>
        <taxon>Fungi</taxon>
        <taxon>Fungi incertae sedis</taxon>
        <taxon>Zoopagomycota</taxon>
        <taxon>Zoopagomycotina</taxon>
        <taxon>Zoopagomycetes</taxon>
        <taxon>Zoopagales</taxon>
        <taxon>Sigmoideomycetaceae</taxon>
        <taxon>Thamnocephalis</taxon>
    </lineage>
</organism>
<feature type="region of interest" description="Disordered" evidence="9">
    <location>
        <begin position="649"/>
        <end position="704"/>
    </location>
</feature>
<evidence type="ECO:0000256" key="1">
    <source>
        <dbReference type="ARBA" id="ARBA00006517"/>
    </source>
</evidence>
<comment type="similarity">
    <text evidence="1">Belongs to the DEAD box helicase family. DDX21/DDX50 subfamily.</text>
</comment>
<dbReference type="InterPro" id="IPR001650">
    <property type="entry name" value="Helicase_C-like"/>
</dbReference>
<evidence type="ECO:0000256" key="9">
    <source>
        <dbReference type="SAM" id="MobiDB-lite"/>
    </source>
</evidence>
<dbReference type="STRING" id="78915.A0A4P9XI65"/>
<dbReference type="PANTHER" id="PTHR47959:SF1">
    <property type="entry name" value="ATP-DEPENDENT RNA HELICASE DBPA"/>
    <property type="match status" value="1"/>
</dbReference>
<dbReference type="Proteomes" id="UP000271241">
    <property type="component" value="Unassembled WGS sequence"/>
</dbReference>
<dbReference type="Pfam" id="PF00270">
    <property type="entry name" value="DEAD"/>
    <property type="match status" value="1"/>
</dbReference>
<proteinExistence type="inferred from homology"/>
<reference evidence="13" key="1">
    <citation type="journal article" date="2018" name="Nat. Microbiol.">
        <title>Leveraging single-cell genomics to expand the fungal tree of life.</title>
        <authorList>
            <person name="Ahrendt S.R."/>
            <person name="Quandt C.A."/>
            <person name="Ciobanu D."/>
            <person name="Clum A."/>
            <person name="Salamov A."/>
            <person name="Andreopoulos B."/>
            <person name="Cheng J.F."/>
            <person name="Woyke T."/>
            <person name="Pelin A."/>
            <person name="Henrissat B."/>
            <person name="Reynolds N.K."/>
            <person name="Benny G.L."/>
            <person name="Smith M.E."/>
            <person name="James T.Y."/>
            <person name="Grigoriev I.V."/>
        </authorList>
    </citation>
    <scope>NUCLEOTIDE SEQUENCE [LARGE SCALE GENOMIC DNA]</scope>
    <source>
        <strain evidence="13">RSA 1356</strain>
    </source>
</reference>
<keyword evidence="4 12" id="KW-0378">Hydrolase</keyword>
<evidence type="ECO:0000259" key="11">
    <source>
        <dbReference type="PROSITE" id="PS51194"/>
    </source>
</evidence>
<dbReference type="CDD" id="cd00268">
    <property type="entry name" value="DEADc"/>
    <property type="match status" value="1"/>
</dbReference>
<dbReference type="InterPro" id="IPR012562">
    <property type="entry name" value="GUCT"/>
</dbReference>
<dbReference type="GO" id="GO:0003723">
    <property type="term" value="F:RNA binding"/>
    <property type="evidence" value="ECO:0007669"/>
    <property type="project" value="UniProtKB-KW"/>
</dbReference>
<evidence type="ECO:0000259" key="10">
    <source>
        <dbReference type="PROSITE" id="PS51192"/>
    </source>
</evidence>
<sequence length="704" mass="76079">MDVEDTVVDSPKKSKKEKKEKKEKSSPKKEKKDKKKKKKKDDSTEEEASDAEKKNKKRSHADSMDVDDESESASVAADDASGAESKKRAKTADHSDAESDAVDPKLLLSNFRLSDGVLASLEKRGIRALFPIQAATFDSIFDGKDVLGRARTGTGKTLAFSLPMAERLIADAANGDGKLGTGRGRAPKIIVMAPTRELARQVSAEFESIAGNIQVLTVYGGVAYDQQNFGLRQGVDVVIGTPGRIMDHLERGTLRLDNIRFICLDEADQMLDIGFADAMEKVLQAVQEQKAAHPGSSPYQTLLFSATLPEWVHKVVKKYLREDYVTVDLVGQQKLKTNENITHYGIPSHWEVRRDIMGDVVAVYGGTKTRTIIFVNTKAEANELAMNEKLKQEAQVLHGDIPQNQRERTLQGFRDGRFRCIICTDVAARGLDIPDVDLVINSQPPQGIETYIHRSGRTGRAGRKGVCVTFYKPAESNWIRQLERRIGTQVNVVGAPQPVEIIRATASDAAETVAAVSTNVVPHFEATAASLIERMGAERALAAALACLSGYAAGLPSRSLLNGKEGAVTLHCKLNREIRGVGYVRTALERGYGITFDDMILMRMCADSCGVVFDIKQEKVSVASDGTVSLNGQEFVSTDEMTLEAPTTLPALQEREGQGAGGGRGGYGGRGGFGGRGGYGGRGGRGGRGGYGGGRGGRGGYGRR</sequence>
<feature type="compositionally biased region" description="Gly residues" evidence="9">
    <location>
        <begin position="658"/>
        <end position="704"/>
    </location>
</feature>
<evidence type="ECO:0000256" key="3">
    <source>
        <dbReference type="ARBA" id="ARBA00022741"/>
    </source>
</evidence>
<feature type="region of interest" description="Disordered" evidence="9">
    <location>
        <begin position="1"/>
        <end position="100"/>
    </location>
</feature>
<evidence type="ECO:0000313" key="13">
    <source>
        <dbReference type="Proteomes" id="UP000271241"/>
    </source>
</evidence>
<dbReference type="InterPro" id="IPR059027">
    <property type="entry name" value="DD_DDX21-DDX50"/>
</dbReference>
<dbReference type="Pfam" id="PF08152">
    <property type="entry name" value="GUCT"/>
    <property type="match status" value="1"/>
</dbReference>
<gene>
    <name evidence="12" type="ORF">THASP1DRAFT_32789</name>
</gene>
<dbReference type="Pfam" id="PF00271">
    <property type="entry name" value="Helicase_C"/>
    <property type="match status" value="1"/>
</dbReference>
<dbReference type="PROSITE" id="PS51192">
    <property type="entry name" value="HELICASE_ATP_BIND_1"/>
    <property type="match status" value="1"/>
</dbReference>
<name>A0A4P9XI65_9FUNG</name>
<dbReference type="SUPFAM" id="SSF54928">
    <property type="entry name" value="RNA-binding domain, RBD"/>
    <property type="match status" value="1"/>
</dbReference>
<feature type="domain" description="Helicase ATP-binding" evidence="10">
    <location>
        <begin position="137"/>
        <end position="326"/>
    </location>
</feature>
<feature type="compositionally biased region" description="Low complexity" evidence="9">
    <location>
        <begin position="72"/>
        <end position="83"/>
    </location>
</feature>
<protein>
    <recommendedName>
        <fullName evidence="2">RNA helicase</fullName>
        <ecNumber evidence="2">3.6.4.13</ecNumber>
    </recommendedName>
</protein>
<dbReference type="InterPro" id="IPR044742">
    <property type="entry name" value="DEAD/DEAH_RhlB"/>
</dbReference>
<dbReference type="SMART" id="SM00490">
    <property type="entry name" value="HELICc"/>
    <property type="match status" value="1"/>
</dbReference>
<dbReference type="EC" id="3.6.4.13" evidence="2"/>
<dbReference type="InterPro" id="IPR011545">
    <property type="entry name" value="DEAD/DEAH_box_helicase_dom"/>
</dbReference>
<keyword evidence="6" id="KW-0067">ATP-binding</keyword>
<evidence type="ECO:0000256" key="2">
    <source>
        <dbReference type="ARBA" id="ARBA00012552"/>
    </source>
</evidence>
<dbReference type="AlphaFoldDB" id="A0A4P9XI65"/>
<accession>A0A4P9XI65</accession>
<dbReference type="OrthoDB" id="4255at2759"/>
<evidence type="ECO:0000256" key="7">
    <source>
        <dbReference type="ARBA" id="ARBA00022884"/>
    </source>
</evidence>
<dbReference type="InterPro" id="IPR050079">
    <property type="entry name" value="DEAD_box_RNA_helicase"/>
</dbReference>
<dbReference type="GO" id="GO:0005524">
    <property type="term" value="F:ATP binding"/>
    <property type="evidence" value="ECO:0007669"/>
    <property type="project" value="UniProtKB-KW"/>
</dbReference>
<evidence type="ECO:0000256" key="5">
    <source>
        <dbReference type="ARBA" id="ARBA00022806"/>
    </source>
</evidence>
<keyword evidence="7" id="KW-0694">RNA-binding</keyword>
<dbReference type="InterPro" id="IPR035979">
    <property type="entry name" value="RBD_domain_sf"/>
</dbReference>
<dbReference type="PROSITE" id="PS51194">
    <property type="entry name" value="HELICASE_CTER"/>
    <property type="match status" value="1"/>
</dbReference>
<evidence type="ECO:0000256" key="6">
    <source>
        <dbReference type="ARBA" id="ARBA00022840"/>
    </source>
</evidence>
<comment type="catalytic activity">
    <reaction evidence="8">
        <text>ATP + H2O = ADP + phosphate + H(+)</text>
        <dbReference type="Rhea" id="RHEA:13065"/>
        <dbReference type="ChEBI" id="CHEBI:15377"/>
        <dbReference type="ChEBI" id="CHEBI:15378"/>
        <dbReference type="ChEBI" id="CHEBI:30616"/>
        <dbReference type="ChEBI" id="CHEBI:43474"/>
        <dbReference type="ChEBI" id="CHEBI:456216"/>
        <dbReference type="EC" id="3.6.4.13"/>
    </reaction>
</comment>
<dbReference type="GO" id="GO:0005829">
    <property type="term" value="C:cytosol"/>
    <property type="evidence" value="ECO:0007669"/>
    <property type="project" value="TreeGrafter"/>
</dbReference>
<feature type="domain" description="Helicase C-terminal" evidence="11">
    <location>
        <begin position="359"/>
        <end position="503"/>
    </location>
</feature>
<evidence type="ECO:0000256" key="4">
    <source>
        <dbReference type="ARBA" id="ARBA00022801"/>
    </source>
</evidence>
<evidence type="ECO:0000256" key="8">
    <source>
        <dbReference type="ARBA" id="ARBA00047984"/>
    </source>
</evidence>
<feature type="compositionally biased region" description="Basic and acidic residues" evidence="9">
    <location>
        <begin position="84"/>
        <end position="97"/>
    </location>
</feature>
<evidence type="ECO:0000313" key="12">
    <source>
        <dbReference type="EMBL" id="RKP05367.1"/>
    </source>
</evidence>
<dbReference type="Pfam" id="PF26142">
    <property type="entry name" value="DD_DDX21-DDX50"/>
    <property type="match status" value="1"/>
</dbReference>
<dbReference type="SMART" id="SM00487">
    <property type="entry name" value="DEXDc"/>
    <property type="match status" value="1"/>
</dbReference>